<evidence type="ECO:0000313" key="4">
    <source>
        <dbReference type="Proteomes" id="UP000199690"/>
    </source>
</evidence>
<keyword evidence="4" id="KW-1185">Reference proteome</keyword>
<feature type="signal peptide" evidence="1">
    <location>
        <begin position="1"/>
        <end position="16"/>
    </location>
</feature>
<gene>
    <name evidence="2" type="ORF">SAMN02982929_06628</name>
    <name evidence="3" type="ORF">SAMN05216506_11384</name>
</gene>
<dbReference type="Proteomes" id="UP000199690">
    <property type="component" value="Unassembled WGS sequence"/>
</dbReference>
<accession>A0A1I2CC67</accession>
<evidence type="ECO:0000313" key="3">
    <source>
        <dbReference type="EMBL" id="SFE65916.1"/>
    </source>
</evidence>
<keyword evidence="1" id="KW-0732">Signal</keyword>
<accession>A0A1H6EJX8</accession>
<organism evidence="2 5">
    <name type="scientific">Saccharopolyspora kobensis</name>
    <dbReference type="NCBI Taxonomy" id="146035"/>
    <lineage>
        <taxon>Bacteria</taxon>
        <taxon>Bacillati</taxon>
        <taxon>Actinomycetota</taxon>
        <taxon>Actinomycetes</taxon>
        <taxon>Pseudonocardiales</taxon>
        <taxon>Pseudonocardiaceae</taxon>
        <taxon>Saccharopolyspora</taxon>
    </lineage>
</organism>
<evidence type="ECO:0000256" key="1">
    <source>
        <dbReference type="SAM" id="SignalP"/>
    </source>
</evidence>
<name>A0A1H6EJX8_9PSEU</name>
<evidence type="ECO:0000313" key="2">
    <source>
        <dbReference type="EMBL" id="SEG97054.1"/>
    </source>
</evidence>
<dbReference type="PROSITE" id="PS51257">
    <property type="entry name" value="PROKAR_LIPOPROTEIN"/>
    <property type="match status" value="1"/>
</dbReference>
<reference evidence="4 5" key="2">
    <citation type="submission" date="2016-10" db="EMBL/GenBank/DDBJ databases">
        <authorList>
            <person name="Varghese N."/>
            <person name="Submissions S."/>
        </authorList>
    </citation>
    <scope>NUCLEOTIDE SEQUENCE [LARGE SCALE GENOMIC DNA]</scope>
    <source>
        <strain evidence="5">ATCC 20501</strain>
        <strain evidence="3 4">CGMCC 4.3529</strain>
    </source>
</reference>
<dbReference type="AlphaFoldDB" id="A0A1H6EJX8"/>
<evidence type="ECO:0000313" key="5">
    <source>
        <dbReference type="Proteomes" id="UP000236729"/>
    </source>
</evidence>
<dbReference type="EMBL" id="FOME01000013">
    <property type="protein sequence ID" value="SFE65916.1"/>
    <property type="molecule type" value="Genomic_DNA"/>
</dbReference>
<proteinExistence type="predicted"/>
<feature type="chain" id="PRO_5039277693" evidence="1">
    <location>
        <begin position="17"/>
        <end position="119"/>
    </location>
</feature>
<dbReference type="RefSeq" id="WP_143185997.1">
    <property type="nucleotide sequence ID" value="NZ_FNVB01000013.1"/>
</dbReference>
<reference evidence="2" key="1">
    <citation type="submission" date="2016-10" db="EMBL/GenBank/DDBJ databases">
        <authorList>
            <person name="de Groot N.N."/>
        </authorList>
    </citation>
    <scope>NUCLEOTIDE SEQUENCE [LARGE SCALE GENOMIC DNA]</scope>
    <source>
        <strain evidence="2">ATCC 20501</strain>
    </source>
</reference>
<dbReference type="EMBL" id="FNVB01000013">
    <property type="protein sequence ID" value="SEG97054.1"/>
    <property type="molecule type" value="Genomic_DNA"/>
</dbReference>
<protein>
    <submittedName>
        <fullName evidence="2">Uncharacterized protein</fullName>
    </submittedName>
</protein>
<dbReference type="Proteomes" id="UP000236729">
    <property type="component" value="Unassembled WGS sequence"/>
</dbReference>
<sequence>MRGFTAVLLGACLVTAACGGGSESAAQQVVDQFVRDGLPVPHPRDNSERSCPQLGCAQLITTDVVSVLSFADESAATRFAARFGPDAFSRGPIVLQYAAARTPEDRRAQFESSLEALLE</sequence>